<evidence type="ECO:0000313" key="3">
    <source>
        <dbReference type="Proteomes" id="UP001202328"/>
    </source>
</evidence>
<accession>A0AAD4T3Q5</accession>
<feature type="region of interest" description="Disordered" evidence="1">
    <location>
        <begin position="52"/>
        <end position="98"/>
    </location>
</feature>
<feature type="compositionally biased region" description="Polar residues" evidence="1">
    <location>
        <begin position="60"/>
        <end position="71"/>
    </location>
</feature>
<protein>
    <submittedName>
        <fullName evidence="2">Uncharacterized protein</fullName>
    </submittedName>
</protein>
<sequence>MQKLITNNEEVHPKMEEMLNKMYFQGYPDKSESLPNSFQLKNDTIVDSDFAKEKEVPTDDSASVQSKNDTTLDVCVTPKEDSRDDSDSVESKNDTTLD</sequence>
<name>A0AAD4T3Q5_9MAGN</name>
<feature type="non-terminal residue" evidence="2">
    <location>
        <position position="98"/>
    </location>
</feature>
<gene>
    <name evidence="2" type="ORF">MKW98_027187</name>
</gene>
<dbReference type="AlphaFoldDB" id="A0AAD4T3Q5"/>
<feature type="compositionally biased region" description="Basic and acidic residues" evidence="1">
    <location>
        <begin position="78"/>
        <end position="98"/>
    </location>
</feature>
<dbReference type="Proteomes" id="UP001202328">
    <property type="component" value="Unassembled WGS sequence"/>
</dbReference>
<reference evidence="2" key="1">
    <citation type="submission" date="2022-04" db="EMBL/GenBank/DDBJ databases">
        <title>A functionally conserved STORR gene fusion in Papaver species that diverged 16.8 million years ago.</title>
        <authorList>
            <person name="Catania T."/>
        </authorList>
    </citation>
    <scope>NUCLEOTIDE SEQUENCE</scope>
    <source>
        <strain evidence="2">S-188037</strain>
    </source>
</reference>
<evidence type="ECO:0000313" key="2">
    <source>
        <dbReference type="EMBL" id="KAI3935367.1"/>
    </source>
</evidence>
<comment type="caution">
    <text evidence="2">The sequence shown here is derived from an EMBL/GenBank/DDBJ whole genome shotgun (WGS) entry which is preliminary data.</text>
</comment>
<keyword evidence="3" id="KW-1185">Reference proteome</keyword>
<dbReference type="EMBL" id="JAJJMB010006269">
    <property type="protein sequence ID" value="KAI3935367.1"/>
    <property type="molecule type" value="Genomic_DNA"/>
</dbReference>
<organism evidence="2 3">
    <name type="scientific">Papaver atlanticum</name>
    <dbReference type="NCBI Taxonomy" id="357466"/>
    <lineage>
        <taxon>Eukaryota</taxon>
        <taxon>Viridiplantae</taxon>
        <taxon>Streptophyta</taxon>
        <taxon>Embryophyta</taxon>
        <taxon>Tracheophyta</taxon>
        <taxon>Spermatophyta</taxon>
        <taxon>Magnoliopsida</taxon>
        <taxon>Ranunculales</taxon>
        <taxon>Papaveraceae</taxon>
        <taxon>Papaveroideae</taxon>
        <taxon>Papaver</taxon>
    </lineage>
</organism>
<proteinExistence type="predicted"/>
<evidence type="ECO:0000256" key="1">
    <source>
        <dbReference type="SAM" id="MobiDB-lite"/>
    </source>
</evidence>